<proteinExistence type="predicted"/>
<dbReference type="InParanoid" id="A0A2G4YRE4"/>
<evidence type="ECO:0008006" key="3">
    <source>
        <dbReference type="Google" id="ProtNLM"/>
    </source>
</evidence>
<evidence type="ECO:0000313" key="1">
    <source>
        <dbReference type="EMBL" id="PHZ84892.1"/>
    </source>
</evidence>
<reference evidence="1 2" key="1">
    <citation type="submission" date="2017-10" db="EMBL/GenBank/DDBJ databases">
        <title>Frigbacter circumglobatus gen. nov. sp. nov., isolated from sediment cultured in situ.</title>
        <authorList>
            <person name="Zhao Z."/>
        </authorList>
    </citation>
    <scope>NUCLEOTIDE SEQUENCE [LARGE SCALE GENOMIC DNA]</scope>
    <source>
        <strain evidence="1 2">ZYL</strain>
    </source>
</reference>
<protein>
    <recommendedName>
        <fullName evidence="3">Phage tail assembly chaperone</fullName>
    </recommendedName>
</protein>
<dbReference type="Pfam" id="PF09550">
    <property type="entry name" value="Phage_TAC_6"/>
    <property type="match status" value="1"/>
</dbReference>
<dbReference type="OrthoDB" id="7582980at2"/>
<sequence>MTEINWRRYAEVAYVSFGWSPETFWRATPMDFWCAYHGFRKLRGDGHGDPLSRAELNDLLKSTLRRDKESLD</sequence>
<keyword evidence="2" id="KW-1185">Reference proteome</keyword>
<evidence type="ECO:0000313" key="2">
    <source>
        <dbReference type="Proteomes" id="UP000229730"/>
    </source>
</evidence>
<accession>A0A2G4YRE4</accession>
<dbReference type="Proteomes" id="UP000229730">
    <property type="component" value="Unassembled WGS sequence"/>
</dbReference>
<gene>
    <name evidence="1" type="ORF">CRD36_09200</name>
</gene>
<dbReference type="AlphaFoldDB" id="A0A2G4YRE4"/>
<dbReference type="InterPro" id="IPR019056">
    <property type="entry name" value="Phage_TAC_6"/>
</dbReference>
<name>A0A2G4YRE4_9PROT</name>
<organism evidence="1 2">
    <name type="scientific">Paremcibacter congregatus</name>
    <dbReference type="NCBI Taxonomy" id="2043170"/>
    <lineage>
        <taxon>Bacteria</taxon>
        <taxon>Pseudomonadati</taxon>
        <taxon>Pseudomonadota</taxon>
        <taxon>Alphaproteobacteria</taxon>
        <taxon>Emcibacterales</taxon>
        <taxon>Emcibacteraceae</taxon>
        <taxon>Paremcibacter</taxon>
    </lineage>
</organism>
<dbReference type="EMBL" id="PDEM01000020">
    <property type="protein sequence ID" value="PHZ84892.1"/>
    <property type="molecule type" value="Genomic_DNA"/>
</dbReference>
<dbReference type="RefSeq" id="WP_099472464.1">
    <property type="nucleotide sequence ID" value="NZ_CP041025.1"/>
</dbReference>
<comment type="caution">
    <text evidence="1">The sequence shown here is derived from an EMBL/GenBank/DDBJ whole genome shotgun (WGS) entry which is preliminary data.</text>
</comment>